<protein>
    <submittedName>
        <fullName evidence="1">Orf159</fullName>
    </submittedName>
</protein>
<reference evidence="1 2" key="1">
    <citation type="journal article" date="2004" name="J. Bacteriol.">
        <title>Lactobacillus plantarum bacteriophage LP65: a new member of the SPO1-like genus of the family Myoviridae.</title>
        <authorList>
            <person name="Chibani-Chennoufi S."/>
            <person name="Dillmann M.L."/>
            <person name="Marvin-Guy L."/>
            <person name="Rami-Shojaei S."/>
            <person name="Brussow H."/>
        </authorList>
    </citation>
    <scope>NUCLEOTIDE SEQUENCE</scope>
</reference>
<organism evidence="1 2">
    <name type="scientific">Lactobacillus phage LP65</name>
    <dbReference type="NCBI Taxonomy" id="2892344"/>
    <lineage>
        <taxon>Viruses</taxon>
        <taxon>Duplodnaviria</taxon>
        <taxon>Heunggongvirae</taxon>
        <taxon>Uroviricota</taxon>
        <taxon>Caudoviricetes</taxon>
        <taxon>Herelleviridae</taxon>
        <taxon>Salchichonvirus</taxon>
        <taxon>Salchichonvirus LP65</taxon>
    </lineage>
</organism>
<evidence type="ECO:0000313" key="1">
    <source>
        <dbReference type="EMBL" id="AAV35979.1"/>
    </source>
</evidence>
<keyword evidence="2" id="KW-1185">Reference proteome</keyword>
<dbReference type="RefSeq" id="YP_164794.1">
    <property type="nucleotide sequence ID" value="NC_006565.1"/>
</dbReference>
<proteinExistence type="predicted"/>
<accession>Q5ULF5</accession>
<dbReference type="EMBL" id="AY682195">
    <property type="protein sequence ID" value="AAV35979.1"/>
    <property type="molecule type" value="Genomic_DNA"/>
</dbReference>
<dbReference type="Proteomes" id="UP000002117">
    <property type="component" value="Segment"/>
</dbReference>
<gene>
    <name evidence="1" type="ORF">orf159</name>
</gene>
<dbReference type="KEGG" id="vg:3197353"/>
<name>Q5ULF5_9CAUD</name>
<evidence type="ECO:0000313" key="2">
    <source>
        <dbReference type="Proteomes" id="UP000002117"/>
    </source>
</evidence>
<sequence length="179" mass="19527">MEKTQTIEKFLNDVTDAAHRVIDYIEDGQHYVGNGLVISAITDKESTSKEQSSGAATKMVNSCMDSKNQRCTVDVNRVLKATQYLKAVGNSNLGIDLDLIPDGMRLTNAVNDSVTSDGWTSLTNLDRVTTTLSSKLLIAVMLYEKRLGSKKVAIRLADNPNIVVVDGKATTVIASMRKF</sequence>